<dbReference type="AlphaFoldDB" id="A0A2T6BS43"/>
<evidence type="ECO:0000256" key="1">
    <source>
        <dbReference type="SAM" id="MobiDB-lite"/>
    </source>
</evidence>
<sequence length="96" mass="11437">MDFNQNDREMIVAGLQTREEKIVYLMEQLLEQVINETKTSRVEKNINKIYDGWRMLQETRQLRERIQRTLDTKSGKETKTGNVQPLKSEDTVSYTR</sequence>
<dbReference type="Proteomes" id="UP000244240">
    <property type="component" value="Unassembled WGS sequence"/>
</dbReference>
<feature type="compositionally biased region" description="Polar residues" evidence="1">
    <location>
        <begin position="80"/>
        <end position="96"/>
    </location>
</feature>
<protein>
    <submittedName>
        <fullName evidence="2">Uncharacterized protein</fullName>
    </submittedName>
</protein>
<keyword evidence="3" id="KW-1185">Reference proteome</keyword>
<feature type="region of interest" description="Disordered" evidence="1">
    <location>
        <begin position="68"/>
        <end position="96"/>
    </location>
</feature>
<evidence type="ECO:0000313" key="3">
    <source>
        <dbReference type="Proteomes" id="UP000244240"/>
    </source>
</evidence>
<gene>
    <name evidence="2" type="ORF">C8P63_11441</name>
</gene>
<name>A0A2T6BS43_9BACL</name>
<feature type="compositionally biased region" description="Basic and acidic residues" evidence="1">
    <location>
        <begin position="68"/>
        <end position="79"/>
    </location>
</feature>
<dbReference type="RefSeq" id="WP_108024024.1">
    <property type="nucleotide sequence ID" value="NZ_QBKR01000014.1"/>
</dbReference>
<proteinExistence type="predicted"/>
<evidence type="ECO:0000313" key="2">
    <source>
        <dbReference type="EMBL" id="PTX58859.1"/>
    </source>
</evidence>
<dbReference type="OrthoDB" id="9846516at2"/>
<organism evidence="2 3">
    <name type="scientific">Melghirimyces profundicolus</name>
    <dbReference type="NCBI Taxonomy" id="1242148"/>
    <lineage>
        <taxon>Bacteria</taxon>
        <taxon>Bacillati</taxon>
        <taxon>Bacillota</taxon>
        <taxon>Bacilli</taxon>
        <taxon>Bacillales</taxon>
        <taxon>Thermoactinomycetaceae</taxon>
        <taxon>Melghirimyces</taxon>
    </lineage>
</organism>
<comment type="caution">
    <text evidence="2">The sequence shown here is derived from an EMBL/GenBank/DDBJ whole genome shotgun (WGS) entry which is preliminary data.</text>
</comment>
<accession>A0A2T6BS43</accession>
<reference evidence="2 3" key="1">
    <citation type="submission" date="2018-04" db="EMBL/GenBank/DDBJ databases">
        <title>Genomic Encyclopedia of Archaeal and Bacterial Type Strains, Phase II (KMG-II): from individual species to whole genera.</title>
        <authorList>
            <person name="Goeker M."/>
        </authorList>
    </citation>
    <scope>NUCLEOTIDE SEQUENCE [LARGE SCALE GENOMIC DNA]</scope>
    <source>
        <strain evidence="2 3">DSM 45787</strain>
    </source>
</reference>
<dbReference type="EMBL" id="QBKR01000014">
    <property type="protein sequence ID" value="PTX58859.1"/>
    <property type="molecule type" value="Genomic_DNA"/>
</dbReference>